<dbReference type="InterPro" id="IPR001680">
    <property type="entry name" value="WD40_rpt"/>
</dbReference>
<accession>A0AAP0B5L6</accession>
<proteinExistence type="predicted"/>
<dbReference type="PROSITE" id="PS50082">
    <property type="entry name" value="WD_REPEATS_2"/>
    <property type="match status" value="1"/>
</dbReference>
<dbReference type="EMBL" id="JBBWWQ010000015">
    <property type="protein sequence ID" value="KAK8928625.1"/>
    <property type="molecule type" value="Genomic_DNA"/>
</dbReference>
<dbReference type="AlphaFoldDB" id="A0AAP0B5L6"/>
<keyword evidence="4" id="KW-1185">Reference proteome</keyword>
<gene>
    <name evidence="3" type="primary">TPS6</name>
    <name evidence="3" type="ORF">KSP39_PZI017359</name>
</gene>
<feature type="domain" description="Putative E3 ubiquitin-protein ligase LIN ARM-like" evidence="2">
    <location>
        <begin position="189"/>
        <end position="328"/>
    </location>
</feature>
<sequence length="587" mass="66052">MEEAMRALLESIAAGENASSTQPLSSFILSNVGGTFSWAGESYTAAWLVKRAGLTASQHRNMVRDIDWLDPCLQVLCAPCKQSKSVILRKMGDFCTVWYSGGIVNVRPYLKNFIHFGKNFRGVFVPRTILRPRFATRCCRNHEAVFQENNARQCGRFRHIQGNQPQLLASHSKWRGKAVLIQIVNPARDNGKDVKEDSEMRAWSRTVVRIVMRFGRCIFSALAKGIRSERQSVQRDCLVTTAWLGAEMAAIGSGSLRYSACEILLDEVAAFLHPGTQLDERVLACLSVYNYTSGRGKMKLLNFSEGSRESLRRLSGVTWMAEELSNVIDYVLPTKSPDLLRKINASLLQIQIPYKLFYLSSAMRNVQRVSCVHTQTLEIVNVGNGSATALIFYKGHLYTGYSDGSIKVWDIKDKRPVLLWEVKMHKRSVTCFAVYEAADSLLSGSIDKTVWRNVQKKFECVEVIQVKEAVQKLGACNEKILIVAQSRGLKVCNASRSIQTVCKNKHVTSLAVFEEKIYLGCTDSSMQEIDINNGNQIEIRPPSTSWKIQKKPINSICVYKGWIYCAVIPGLEKAQTASDLRQYVKWK</sequence>
<dbReference type="PANTHER" id="PTHR35549:SF2">
    <property type="entry name" value="TRANSDUCIN_WD40 REPEAT-LIKE SUPERFAMILY PROTEIN"/>
    <property type="match status" value="1"/>
</dbReference>
<dbReference type="Pfam" id="PF23628">
    <property type="entry name" value="ARM_LIN_C"/>
    <property type="match status" value="1"/>
</dbReference>
<dbReference type="SUPFAM" id="SSF50978">
    <property type="entry name" value="WD40 repeat-like"/>
    <property type="match status" value="1"/>
</dbReference>
<keyword evidence="1" id="KW-0853">WD repeat</keyword>
<evidence type="ECO:0000256" key="1">
    <source>
        <dbReference type="PROSITE-ProRule" id="PRU00221"/>
    </source>
</evidence>
<protein>
    <submittedName>
        <fullName evidence="3">Alpha,alpha-trehalose-phosphate synthase [UDP-forming] 6</fullName>
    </submittedName>
</protein>
<feature type="repeat" description="WD" evidence="1">
    <location>
        <begin position="397"/>
        <end position="419"/>
    </location>
</feature>
<dbReference type="SMART" id="SM00320">
    <property type="entry name" value="WD40"/>
    <property type="match status" value="2"/>
</dbReference>
<dbReference type="PANTHER" id="PTHR35549">
    <property type="entry name" value="OS04G0584500 PROTEIN"/>
    <property type="match status" value="1"/>
</dbReference>
<organism evidence="3 4">
    <name type="scientific">Platanthera zijinensis</name>
    <dbReference type="NCBI Taxonomy" id="2320716"/>
    <lineage>
        <taxon>Eukaryota</taxon>
        <taxon>Viridiplantae</taxon>
        <taxon>Streptophyta</taxon>
        <taxon>Embryophyta</taxon>
        <taxon>Tracheophyta</taxon>
        <taxon>Spermatophyta</taxon>
        <taxon>Magnoliopsida</taxon>
        <taxon>Liliopsida</taxon>
        <taxon>Asparagales</taxon>
        <taxon>Orchidaceae</taxon>
        <taxon>Orchidoideae</taxon>
        <taxon>Orchideae</taxon>
        <taxon>Orchidinae</taxon>
        <taxon>Platanthera</taxon>
    </lineage>
</organism>
<evidence type="ECO:0000313" key="4">
    <source>
        <dbReference type="Proteomes" id="UP001418222"/>
    </source>
</evidence>
<dbReference type="InterPro" id="IPR015943">
    <property type="entry name" value="WD40/YVTN_repeat-like_dom_sf"/>
</dbReference>
<evidence type="ECO:0000259" key="2">
    <source>
        <dbReference type="Pfam" id="PF23628"/>
    </source>
</evidence>
<reference evidence="3 4" key="1">
    <citation type="journal article" date="2022" name="Nat. Plants">
        <title>Genomes of leafy and leafless Platanthera orchids illuminate the evolution of mycoheterotrophy.</title>
        <authorList>
            <person name="Li M.H."/>
            <person name="Liu K.W."/>
            <person name="Li Z."/>
            <person name="Lu H.C."/>
            <person name="Ye Q.L."/>
            <person name="Zhang D."/>
            <person name="Wang J.Y."/>
            <person name="Li Y.F."/>
            <person name="Zhong Z.M."/>
            <person name="Liu X."/>
            <person name="Yu X."/>
            <person name="Liu D.K."/>
            <person name="Tu X.D."/>
            <person name="Liu B."/>
            <person name="Hao Y."/>
            <person name="Liao X.Y."/>
            <person name="Jiang Y.T."/>
            <person name="Sun W.H."/>
            <person name="Chen J."/>
            <person name="Chen Y.Q."/>
            <person name="Ai Y."/>
            <person name="Zhai J.W."/>
            <person name="Wu S.S."/>
            <person name="Zhou Z."/>
            <person name="Hsiao Y.Y."/>
            <person name="Wu W.L."/>
            <person name="Chen Y.Y."/>
            <person name="Lin Y.F."/>
            <person name="Hsu J.L."/>
            <person name="Li C.Y."/>
            <person name="Wang Z.W."/>
            <person name="Zhao X."/>
            <person name="Zhong W.Y."/>
            <person name="Ma X.K."/>
            <person name="Ma L."/>
            <person name="Huang J."/>
            <person name="Chen G.Z."/>
            <person name="Huang M.Z."/>
            <person name="Huang L."/>
            <person name="Peng D.H."/>
            <person name="Luo Y.B."/>
            <person name="Zou S.Q."/>
            <person name="Chen S.P."/>
            <person name="Lan S."/>
            <person name="Tsai W.C."/>
            <person name="Van de Peer Y."/>
            <person name="Liu Z.J."/>
        </authorList>
    </citation>
    <scope>NUCLEOTIDE SEQUENCE [LARGE SCALE GENOMIC DNA]</scope>
    <source>
        <strain evidence="3">Lor287</strain>
    </source>
</reference>
<dbReference type="InterPro" id="IPR036322">
    <property type="entry name" value="WD40_repeat_dom_sf"/>
</dbReference>
<dbReference type="Gene3D" id="2.130.10.10">
    <property type="entry name" value="YVTN repeat-like/Quinoprotein amine dehydrogenase"/>
    <property type="match status" value="1"/>
</dbReference>
<evidence type="ECO:0000313" key="3">
    <source>
        <dbReference type="EMBL" id="KAK8928625.1"/>
    </source>
</evidence>
<comment type="caution">
    <text evidence="3">The sequence shown here is derived from an EMBL/GenBank/DDBJ whole genome shotgun (WGS) entry which is preliminary data.</text>
</comment>
<name>A0AAP0B5L6_9ASPA</name>
<dbReference type="Proteomes" id="UP001418222">
    <property type="component" value="Unassembled WGS sequence"/>
</dbReference>
<dbReference type="InterPro" id="IPR055566">
    <property type="entry name" value="ARM_LIN"/>
</dbReference>